<sequence>MQKEIDKIEAQIIERIYKLFQEKYDGNKSAFAKSAECSETTIRRILRNKQGITINLLLRMAKALETTVSDLMEDLKIQEK</sequence>
<dbReference type="Proteomes" id="UP000561681">
    <property type="component" value="Unassembled WGS sequence"/>
</dbReference>
<gene>
    <name evidence="2" type="ORF">HNP37_004467</name>
</gene>
<dbReference type="SUPFAM" id="SSF47413">
    <property type="entry name" value="lambda repressor-like DNA-binding domains"/>
    <property type="match status" value="1"/>
</dbReference>
<protein>
    <submittedName>
        <fullName evidence="2">Plasmid maintenance system antidote protein VapI</fullName>
    </submittedName>
</protein>
<dbReference type="InterPro" id="IPR001387">
    <property type="entry name" value="Cro/C1-type_HTH"/>
</dbReference>
<dbReference type="Gene3D" id="1.10.260.40">
    <property type="entry name" value="lambda repressor-like DNA-binding domains"/>
    <property type="match status" value="1"/>
</dbReference>
<comment type="caution">
    <text evidence="2">The sequence shown here is derived from an EMBL/GenBank/DDBJ whole genome shotgun (WGS) entry which is preliminary data.</text>
</comment>
<dbReference type="InterPro" id="IPR010982">
    <property type="entry name" value="Lambda_DNA-bd_dom_sf"/>
</dbReference>
<keyword evidence="3" id="KW-1185">Reference proteome</keyword>
<accession>A0A7W7N8W2</accession>
<dbReference type="EMBL" id="JACHLD010000009">
    <property type="protein sequence ID" value="MBB4804380.1"/>
    <property type="molecule type" value="Genomic_DNA"/>
</dbReference>
<evidence type="ECO:0000313" key="2">
    <source>
        <dbReference type="EMBL" id="MBB4804380.1"/>
    </source>
</evidence>
<name>A0A7W7N8W2_9FLAO</name>
<dbReference type="Pfam" id="PF13443">
    <property type="entry name" value="HTH_26"/>
    <property type="match status" value="1"/>
</dbReference>
<dbReference type="AlphaFoldDB" id="A0A7W7N8W2"/>
<organism evidence="2 3">
    <name type="scientific">Flavobacterium nitrogenifigens</name>
    <dbReference type="NCBI Taxonomy" id="1617283"/>
    <lineage>
        <taxon>Bacteria</taxon>
        <taxon>Pseudomonadati</taxon>
        <taxon>Bacteroidota</taxon>
        <taxon>Flavobacteriia</taxon>
        <taxon>Flavobacteriales</taxon>
        <taxon>Flavobacteriaceae</taxon>
        <taxon>Flavobacterium</taxon>
    </lineage>
</organism>
<evidence type="ECO:0000259" key="1">
    <source>
        <dbReference type="PROSITE" id="PS50943"/>
    </source>
</evidence>
<evidence type="ECO:0000313" key="3">
    <source>
        <dbReference type="Proteomes" id="UP000561681"/>
    </source>
</evidence>
<dbReference type="PROSITE" id="PS50943">
    <property type="entry name" value="HTH_CROC1"/>
    <property type="match status" value="1"/>
</dbReference>
<dbReference type="GO" id="GO:0003677">
    <property type="term" value="F:DNA binding"/>
    <property type="evidence" value="ECO:0007669"/>
    <property type="project" value="InterPro"/>
</dbReference>
<dbReference type="SMART" id="SM00530">
    <property type="entry name" value="HTH_XRE"/>
    <property type="match status" value="1"/>
</dbReference>
<feature type="domain" description="HTH cro/C1-type" evidence="1">
    <location>
        <begin position="29"/>
        <end position="71"/>
    </location>
</feature>
<reference evidence="2 3" key="1">
    <citation type="submission" date="2020-08" db="EMBL/GenBank/DDBJ databases">
        <title>Functional genomics of gut bacteria from endangered species of beetles.</title>
        <authorList>
            <person name="Carlos-Shanley C."/>
        </authorList>
    </citation>
    <scope>NUCLEOTIDE SEQUENCE [LARGE SCALE GENOMIC DNA]</scope>
    <source>
        <strain evidence="2 3">S00142</strain>
    </source>
</reference>
<proteinExistence type="predicted"/>
<dbReference type="RefSeq" id="WP_184167454.1">
    <property type="nucleotide sequence ID" value="NZ_JACHLD010000009.1"/>
</dbReference>